<dbReference type="SMART" id="SM00822">
    <property type="entry name" value="PKS_KR"/>
    <property type="match status" value="1"/>
</dbReference>
<sequence length="246" mass="25000">MTRRAVVTGGGTGIGKAVARRLAGAGDEVVVVGRRLPILEAAAKEINTEIGAERVSAAVADLTVPNQVEALAARFAGDGLDVLVNNAGGNPAHAPDDLTGLADAYLETFRLNVITAVLATEALLPHIRRPGGRIISVSSIAGLRGPGAYGAAKAALHGWSLGLAQQLAPQGVTVNVVAPGFVPDTEFWSERLTSELAADRIAQIPAGRAGTPEEIAAGIAYLASPDAGWTTGQILQINGGTLLGRG</sequence>
<keyword evidence="5" id="KW-1185">Reference proteome</keyword>
<organism evidence="4 5">
    <name type="scientific">Nocardia acididurans</name>
    <dbReference type="NCBI Taxonomy" id="2802282"/>
    <lineage>
        <taxon>Bacteria</taxon>
        <taxon>Bacillati</taxon>
        <taxon>Actinomycetota</taxon>
        <taxon>Actinomycetes</taxon>
        <taxon>Mycobacteriales</taxon>
        <taxon>Nocardiaceae</taxon>
        <taxon>Nocardia</taxon>
    </lineage>
</organism>
<gene>
    <name evidence="4" type="ORF">JK358_19000</name>
</gene>
<dbReference type="EMBL" id="JAERRJ010000007">
    <property type="protein sequence ID" value="MBL1076491.1"/>
    <property type="molecule type" value="Genomic_DNA"/>
</dbReference>
<dbReference type="Pfam" id="PF13561">
    <property type="entry name" value="adh_short_C2"/>
    <property type="match status" value="1"/>
</dbReference>
<name>A0ABS1M867_9NOCA</name>
<keyword evidence="2" id="KW-0560">Oxidoreductase</keyword>
<evidence type="ECO:0000256" key="1">
    <source>
        <dbReference type="ARBA" id="ARBA00006484"/>
    </source>
</evidence>
<dbReference type="RefSeq" id="WP_201949076.1">
    <property type="nucleotide sequence ID" value="NZ_JAERRJ010000007.1"/>
</dbReference>
<comment type="similarity">
    <text evidence="1">Belongs to the short-chain dehydrogenases/reductases (SDR) family.</text>
</comment>
<dbReference type="SUPFAM" id="SSF51735">
    <property type="entry name" value="NAD(P)-binding Rossmann-fold domains"/>
    <property type="match status" value="1"/>
</dbReference>
<evidence type="ECO:0000256" key="2">
    <source>
        <dbReference type="ARBA" id="ARBA00023002"/>
    </source>
</evidence>
<reference evidence="4 5" key="1">
    <citation type="submission" date="2021-01" db="EMBL/GenBank/DDBJ databases">
        <title>WGS of actinomycetes isolated from Thailand.</title>
        <authorList>
            <person name="Thawai C."/>
        </authorList>
    </citation>
    <scope>NUCLEOTIDE SEQUENCE [LARGE SCALE GENOMIC DNA]</scope>
    <source>
        <strain evidence="4 5">LPG 2</strain>
    </source>
</reference>
<dbReference type="InterPro" id="IPR057326">
    <property type="entry name" value="KR_dom"/>
</dbReference>
<dbReference type="Gene3D" id="3.40.50.720">
    <property type="entry name" value="NAD(P)-binding Rossmann-like Domain"/>
    <property type="match status" value="1"/>
</dbReference>
<feature type="domain" description="Ketoreductase" evidence="3">
    <location>
        <begin position="3"/>
        <end position="191"/>
    </location>
</feature>
<dbReference type="PRINTS" id="PR00080">
    <property type="entry name" value="SDRFAMILY"/>
</dbReference>
<dbReference type="PANTHER" id="PTHR42760">
    <property type="entry name" value="SHORT-CHAIN DEHYDROGENASES/REDUCTASES FAMILY MEMBER"/>
    <property type="match status" value="1"/>
</dbReference>
<accession>A0ABS1M867</accession>
<dbReference type="Proteomes" id="UP000602198">
    <property type="component" value="Unassembled WGS sequence"/>
</dbReference>
<evidence type="ECO:0000313" key="5">
    <source>
        <dbReference type="Proteomes" id="UP000602198"/>
    </source>
</evidence>
<proteinExistence type="inferred from homology"/>
<dbReference type="CDD" id="cd05233">
    <property type="entry name" value="SDR_c"/>
    <property type="match status" value="1"/>
</dbReference>
<evidence type="ECO:0000259" key="3">
    <source>
        <dbReference type="SMART" id="SM00822"/>
    </source>
</evidence>
<dbReference type="InterPro" id="IPR036291">
    <property type="entry name" value="NAD(P)-bd_dom_sf"/>
</dbReference>
<dbReference type="PANTHER" id="PTHR42760:SF133">
    <property type="entry name" value="3-OXOACYL-[ACYL-CARRIER-PROTEIN] REDUCTASE"/>
    <property type="match status" value="1"/>
</dbReference>
<protein>
    <submittedName>
        <fullName evidence="4">SDR family oxidoreductase</fullName>
    </submittedName>
</protein>
<evidence type="ECO:0000313" key="4">
    <source>
        <dbReference type="EMBL" id="MBL1076491.1"/>
    </source>
</evidence>
<dbReference type="PRINTS" id="PR00081">
    <property type="entry name" value="GDHRDH"/>
</dbReference>
<comment type="caution">
    <text evidence="4">The sequence shown here is derived from an EMBL/GenBank/DDBJ whole genome shotgun (WGS) entry which is preliminary data.</text>
</comment>
<dbReference type="InterPro" id="IPR002347">
    <property type="entry name" value="SDR_fam"/>
</dbReference>